<dbReference type="PANTHER" id="PTHR38436:SF1">
    <property type="entry name" value="ESTER CYCLASE"/>
    <property type="match status" value="1"/>
</dbReference>
<comment type="caution">
    <text evidence="1">The sequence shown here is derived from an EMBL/GenBank/DDBJ whole genome shotgun (WGS) entry which is preliminary data.</text>
</comment>
<dbReference type="SUPFAM" id="SSF54427">
    <property type="entry name" value="NTF2-like"/>
    <property type="match status" value="1"/>
</dbReference>
<proteinExistence type="predicted"/>
<accession>A0A6L6PTS5</accession>
<dbReference type="Gene3D" id="3.10.450.50">
    <property type="match status" value="1"/>
</dbReference>
<gene>
    <name evidence="1" type="ORF">GM668_01120</name>
</gene>
<evidence type="ECO:0000313" key="1">
    <source>
        <dbReference type="EMBL" id="MTW00679.1"/>
    </source>
</evidence>
<dbReference type="Proteomes" id="UP000484015">
    <property type="component" value="Unassembled WGS sequence"/>
</dbReference>
<dbReference type="InterPro" id="IPR032710">
    <property type="entry name" value="NTF2-like_dom_sf"/>
</dbReference>
<dbReference type="AlphaFoldDB" id="A0A6L6PTS5"/>
<sequence>MSDNKQVIRKLYDEGFNTGDVEVMKALVSDDFQGSRGEKGPEEFAASIVSLRKGFPDVRFTIEDVIAEGDRVAVRWRFDATHNGPFAGTPATGKAVTQTANVIYQLRDGRITRAWQQVDRLGLLQQIGAVAV</sequence>
<dbReference type="EMBL" id="WNLA01000001">
    <property type="protein sequence ID" value="MTW00679.1"/>
    <property type="molecule type" value="Genomic_DNA"/>
</dbReference>
<organism evidence="1 2">
    <name type="scientific">Pseudoduganella ginsengisoli</name>
    <dbReference type="NCBI Taxonomy" id="1462440"/>
    <lineage>
        <taxon>Bacteria</taxon>
        <taxon>Pseudomonadati</taxon>
        <taxon>Pseudomonadota</taxon>
        <taxon>Betaproteobacteria</taxon>
        <taxon>Burkholderiales</taxon>
        <taxon>Oxalobacteraceae</taxon>
        <taxon>Telluria group</taxon>
        <taxon>Pseudoduganella</taxon>
    </lineage>
</organism>
<protein>
    <submittedName>
        <fullName evidence="1">Ester cyclase</fullName>
    </submittedName>
</protein>
<reference evidence="1 2" key="1">
    <citation type="submission" date="2019-11" db="EMBL/GenBank/DDBJ databases">
        <title>Type strains purchased from KCTC, JCM and DSMZ.</title>
        <authorList>
            <person name="Lu H."/>
        </authorList>
    </citation>
    <scope>NUCLEOTIDE SEQUENCE [LARGE SCALE GENOMIC DNA]</scope>
    <source>
        <strain evidence="1 2">KCTC 42409</strain>
    </source>
</reference>
<dbReference type="GO" id="GO:0030638">
    <property type="term" value="P:polyketide metabolic process"/>
    <property type="evidence" value="ECO:0007669"/>
    <property type="project" value="InterPro"/>
</dbReference>
<name>A0A6L6PTS5_9BURK</name>
<dbReference type="RefSeq" id="WP_170305442.1">
    <property type="nucleotide sequence ID" value="NZ_WNLA01000001.1"/>
</dbReference>
<dbReference type="InterPro" id="IPR009959">
    <property type="entry name" value="Cyclase_SnoaL-like"/>
</dbReference>
<dbReference type="PANTHER" id="PTHR38436">
    <property type="entry name" value="POLYKETIDE CYCLASE SNOAL-LIKE DOMAIN"/>
    <property type="match status" value="1"/>
</dbReference>
<dbReference type="Pfam" id="PF07366">
    <property type="entry name" value="SnoaL"/>
    <property type="match status" value="1"/>
</dbReference>
<evidence type="ECO:0000313" key="2">
    <source>
        <dbReference type="Proteomes" id="UP000484015"/>
    </source>
</evidence>
<keyword evidence="2" id="KW-1185">Reference proteome</keyword>